<dbReference type="Gene3D" id="1.10.10.2840">
    <property type="entry name" value="PucR C-terminal helix-turn-helix domain"/>
    <property type="match status" value="1"/>
</dbReference>
<gene>
    <name evidence="2" type="ORF">EG850_07315</name>
</gene>
<sequence length="534" mass="58124">MDLASSTDLPGSDEETTLTIETLLTTDAAATCVRIASPSQVDTPVLAVDYFDAEADESIAEGVLTILPSWRLIDRTTLRRLHATAAARRAAGLAIRGGGQDEFLDTLGEQPQLPILRLRDGVSWTEFEAVVTRAIGEHAPGISATLLQPDYLYALADSVAEVFGGAVAIENHARTLLAYSTVPGQHIDELRFENIRTRQVPDSSRNYEQYREVLRADGPVRFPQFEDELARAGIAIRAGNLQLGSIWAIDPDCTDTQAPLPEAQHEVLERAARLAAGHLLASWRALDAESRRREQALARLLDGDAAGDELAALDLAPDAQLRLAALRFVGESGGPADQRQLHTFVDRQLRARVSVAAVALVRGTCYVATVGGTPERLRDALAATLRAAARAFTTPVRVSISSPLLAEDELTTARRETDSILRLQHDPKHPVRSSADVHAALFAQAIAAMLDEHPHLRHRALAAASDRRTRELRDTLLAWFEHGGASGAAQSLQVHENTVRYRVKQAVDEWQLQLDEPDEAFALWASLIAARSAD</sequence>
<dbReference type="PANTHER" id="PTHR33744:SF17">
    <property type="entry name" value="CONSERVED PROTEIN"/>
    <property type="match status" value="1"/>
</dbReference>
<comment type="caution">
    <text evidence="2">The sequence shown here is derived from an EMBL/GenBank/DDBJ whole genome shotgun (WGS) entry which is preliminary data.</text>
</comment>
<keyword evidence="3" id="KW-1185">Reference proteome</keyword>
<dbReference type="PANTHER" id="PTHR33744">
    <property type="entry name" value="CARBOHYDRATE DIACID REGULATOR"/>
    <property type="match status" value="1"/>
</dbReference>
<accession>A0A3P3VVJ7</accession>
<evidence type="ECO:0000313" key="3">
    <source>
        <dbReference type="Proteomes" id="UP000274391"/>
    </source>
</evidence>
<dbReference type="AlphaFoldDB" id="A0A3P3VVJ7"/>
<evidence type="ECO:0000313" key="2">
    <source>
        <dbReference type="EMBL" id="RRJ86821.1"/>
    </source>
</evidence>
<dbReference type="Proteomes" id="UP000274391">
    <property type="component" value="Unassembled WGS sequence"/>
</dbReference>
<protein>
    <submittedName>
        <fullName evidence="2">PucR family transcriptional regulator</fullName>
    </submittedName>
</protein>
<organism evidence="2 3">
    <name type="scientific">Gulosibacter macacae</name>
    <dbReference type="NCBI Taxonomy" id="2488791"/>
    <lineage>
        <taxon>Bacteria</taxon>
        <taxon>Bacillati</taxon>
        <taxon>Actinomycetota</taxon>
        <taxon>Actinomycetes</taxon>
        <taxon>Micrococcales</taxon>
        <taxon>Microbacteriaceae</taxon>
        <taxon>Gulosibacter</taxon>
    </lineage>
</organism>
<dbReference type="OrthoDB" id="3190266at2"/>
<dbReference type="Pfam" id="PF13556">
    <property type="entry name" value="HTH_30"/>
    <property type="match status" value="1"/>
</dbReference>
<dbReference type="RefSeq" id="WP_124972044.1">
    <property type="nucleotide sequence ID" value="NZ_RQVS01000007.1"/>
</dbReference>
<dbReference type="EMBL" id="RQVS01000007">
    <property type="protein sequence ID" value="RRJ86821.1"/>
    <property type="molecule type" value="Genomic_DNA"/>
</dbReference>
<dbReference type="InterPro" id="IPR042070">
    <property type="entry name" value="PucR_C-HTH_sf"/>
</dbReference>
<dbReference type="InterPro" id="IPR025736">
    <property type="entry name" value="PucR_C-HTH_dom"/>
</dbReference>
<name>A0A3P3VVJ7_9MICO</name>
<evidence type="ECO:0000259" key="1">
    <source>
        <dbReference type="Pfam" id="PF13556"/>
    </source>
</evidence>
<reference evidence="2 3" key="1">
    <citation type="submission" date="2018-11" db="EMBL/GenBank/DDBJ databases">
        <title>YIM 102482-1 draft genome.</title>
        <authorList>
            <person name="Li G."/>
            <person name="Jiang Y."/>
        </authorList>
    </citation>
    <scope>NUCLEOTIDE SEQUENCE [LARGE SCALE GENOMIC DNA]</scope>
    <source>
        <strain evidence="2 3">YIM 102482-1</strain>
    </source>
</reference>
<feature type="domain" description="PucR C-terminal helix-turn-helix" evidence="1">
    <location>
        <begin position="472"/>
        <end position="528"/>
    </location>
</feature>
<proteinExistence type="predicted"/>
<dbReference type="InterPro" id="IPR051448">
    <property type="entry name" value="CdaR-like_regulators"/>
</dbReference>